<dbReference type="GO" id="GO:0005681">
    <property type="term" value="C:spliceosomal complex"/>
    <property type="evidence" value="ECO:0007669"/>
    <property type="project" value="TreeGrafter"/>
</dbReference>
<comment type="similarity">
    <text evidence="3">Belongs to the LOT5 family.</text>
</comment>
<dbReference type="GO" id="GO:0005829">
    <property type="term" value="C:cytosol"/>
    <property type="evidence" value="ECO:0007669"/>
    <property type="project" value="TreeGrafter"/>
</dbReference>
<name>A0A1E4TRS2_PACTA</name>
<evidence type="ECO:0000256" key="5">
    <source>
        <dbReference type="ARBA" id="ARBA00022490"/>
    </source>
</evidence>
<feature type="compositionally biased region" description="Basic and acidic residues" evidence="7">
    <location>
        <begin position="279"/>
        <end position="289"/>
    </location>
</feature>
<dbReference type="EMBL" id="KV454016">
    <property type="protein sequence ID" value="ODV94436.1"/>
    <property type="molecule type" value="Genomic_DNA"/>
</dbReference>
<dbReference type="STRING" id="669874.A0A1E4TRS2"/>
<comment type="subcellular location">
    <subcellularLocation>
        <location evidence="2">Cytoplasm</location>
    </subcellularLocation>
    <subcellularLocation>
        <location evidence="1">Nucleus</location>
    </subcellularLocation>
</comment>
<dbReference type="PANTHER" id="PTHR21399">
    <property type="entry name" value="CHLORIDE CONDUCTANCE REGULATORY PROTEIN ICLN"/>
    <property type="match status" value="1"/>
</dbReference>
<keyword evidence="6" id="KW-0539">Nucleus</keyword>
<dbReference type="PANTHER" id="PTHR21399:SF0">
    <property type="entry name" value="METHYLOSOME SUBUNIT PICLN"/>
    <property type="match status" value="1"/>
</dbReference>
<accession>A0A1E4TRS2</accession>
<dbReference type="GO" id="GO:0034715">
    <property type="term" value="C:pICln-Sm protein complex"/>
    <property type="evidence" value="ECO:0007669"/>
    <property type="project" value="TreeGrafter"/>
</dbReference>
<evidence type="ECO:0000313" key="9">
    <source>
        <dbReference type="Proteomes" id="UP000094236"/>
    </source>
</evidence>
<dbReference type="Gene3D" id="2.30.29.30">
    <property type="entry name" value="Pleckstrin-homology domain (PH domain)/Phosphotyrosine-binding domain (PTB)"/>
    <property type="match status" value="1"/>
</dbReference>
<dbReference type="Pfam" id="PF03517">
    <property type="entry name" value="Voldacs"/>
    <property type="match status" value="1"/>
</dbReference>
<dbReference type="InterPro" id="IPR011993">
    <property type="entry name" value="PH-like_dom_sf"/>
</dbReference>
<evidence type="ECO:0000256" key="7">
    <source>
        <dbReference type="SAM" id="MobiDB-lite"/>
    </source>
</evidence>
<dbReference type="InterPro" id="IPR039924">
    <property type="entry name" value="ICln/Lot5/Saf5"/>
</dbReference>
<dbReference type="Proteomes" id="UP000094236">
    <property type="component" value="Unassembled WGS sequence"/>
</dbReference>
<feature type="compositionally biased region" description="Acidic residues" evidence="7">
    <location>
        <begin position="218"/>
        <end position="231"/>
    </location>
</feature>
<keyword evidence="9" id="KW-1185">Reference proteome</keyword>
<evidence type="ECO:0000256" key="2">
    <source>
        <dbReference type="ARBA" id="ARBA00004496"/>
    </source>
</evidence>
<proteinExistence type="inferred from homology"/>
<dbReference type="GO" id="GO:0000387">
    <property type="term" value="P:spliceosomal snRNP assembly"/>
    <property type="evidence" value="ECO:0007669"/>
    <property type="project" value="TreeGrafter"/>
</dbReference>
<keyword evidence="5" id="KW-0963">Cytoplasm</keyword>
<dbReference type="OrthoDB" id="19714at2759"/>
<evidence type="ECO:0000256" key="6">
    <source>
        <dbReference type="ARBA" id="ARBA00023242"/>
    </source>
</evidence>
<organism evidence="8 9">
    <name type="scientific">Pachysolen tannophilus NRRL Y-2460</name>
    <dbReference type="NCBI Taxonomy" id="669874"/>
    <lineage>
        <taxon>Eukaryota</taxon>
        <taxon>Fungi</taxon>
        <taxon>Dikarya</taxon>
        <taxon>Ascomycota</taxon>
        <taxon>Saccharomycotina</taxon>
        <taxon>Pichiomycetes</taxon>
        <taxon>Pachysolenaceae</taxon>
        <taxon>Pachysolen</taxon>
    </lineage>
</organism>
<feature type="region of interest" description="Disordered" evidence="7">
    <location>
        <begin position="188"/>
        <end position="305"/>
    </location>
</feature>
<evidence type="ECO:0000256" key="4">
    <source>
        <dbReference type="ARBA" id="ARBA00015935"/>
    </source>
</evidence>
<feature type="compositionally biased region" description="Basic and acidic residues" evidence="7">
    <location>
        <begin position="239"/>
        <end position="250"/>
    </location>
</feature>
<dbReference type="GO" id="GO:0045292">
    <property type="term" value="P:mRNA cis splicing, via spliceosome"/>
    <property type="evidence" value="ECO:0007669"/>
    <property type="project" value="TreeGrafter"/>
</dbReference>
<dbReference type="AlphaFoldDB" id="A0A1E4TRS2"/>
<evidence type="ECO:0000313" key="8">
    <source>
        <dbReference type="EMBL" id="ODV94436.1"/>
    </source>
</evidence>
<gene>
    <name evidence="8" type="ORF">PACTADRAFT_4378</name>
</gene>
<evidence type="ECO:0000256" key="3">
    <source>
        <dbReference type="ARBA" id="ARBA00006172"/>
    </source>
</evidence>
<evidence type="ECO:0000256" key="1">
    <source>
        <dbReference type="ARBA" id="ARBA00004123"/>
    </source>
</evidence>
<reference evidence="9" key="1">
    <citation type="submission" date="2016-05" db="EMBL/GenBank/DDBJ databases">
        <title>Comparative genomics of biotechnologically important yeasts.</title>
        <authorList>
            <consortium name="DOE Joint Genome Institute"/>
            <person name="Riley R."/>
            <person name="Haridas S."/>
            <person name="Wolfe K.H."/>
            <person name="Lopes M.R."/>
            <person name="Hittinger C.T."/>
            <person name="Goker M."/>
            <person name="Salamov A."/>
            <person name="Wisecaver J."/>
            <person name="Long T.M."/>
            <person name="Aerts A.L."/>
            <person name="Barry K."/>
            <person name="Choi C."/>
            <person name="Clum A."/>
            <person name="Coughlan A.Y."/>
            <person name="Deshpande S."/>
            <person name="Douglass A.P."/>
            <person name="Hanson S.J."/>
            <person name="Klenk H.-P."/>
            <person name="Labutti K."/>
            <person name="Lapidus A."/>
            <person name="Lindquist E."/>
            <person name="Lipzen A."/>
            <person name="Meier-Kolthoff J.P."/>
            <person name="Ohm R.A."/>
            <person name="Otillar R.P."/>
            <person name="Pangilinan J."/>
            <person name="Peng Y."/>
            <person name="Rokas A."/>
            <person name="Rosa C.A."/>
            <person name="Scheuner C."/>
            <person name="Sibirny A.A."/>
            <person name="Slot J.C."/>
            <person name="Stielow J.B."/>
            <person name="Sun H."/>
            <person name="Kurtzman C.P."/>
            <person name="Blackwell M."/>
            <person name="Grigoriev I.V."/>
            <person name="Jeffries T.W."/>
        </authorList>
    </citation>
    <scope>NUCLEOTIDE SEQUENCE [LARGE SCALE GENOMIC DNA]</scope>
    <source>
        <strain evidence="9">NRRL Y-2460</strain>
    </source>
</reference>
<sequence>MSRSSSRLVLSRPSISNTEVISGNENLSSVEFSVGEHSILYAGHDGIMIKDDHQRNFRKLISTFISESKEEDFSDAELYVLNTSFIIWLNELAKGIEFPYQNLILHALQKDDVGKTWLYLQISSDTNLDDNEEGDLGNTIELSLAICGEEKTRERTSNPLLEQVNSNYRDNNKVLENIYESLTTCTSFHLDPDSEDEEQQQAVGGPIFIAPDQNSPTNDDDDGDEDNDNDEVVATTNENKSEDDLTDARVNHTYQETNEHESATATVDVDLVSSSGARTRKETEKKRESVTNGNGKATRKIRKLE</sequence>
<protein>
    <recommendedName>
        <fullName evidence="4">Protein LOT5</fullName>
    </recommendedName>
</protein>